<dbReference type="WBParaSite" id="nRc.2.0.1.t24622-RA">
    <property type="protein sequence ID" value="nRc.2.0.1.t24622-RA"/>
    <property type="gene ID" value="nRc.2.0.1.g24622"/>
</dbReference>
<accession>A0A915JGA9</accession>
<comment type="similarity">
    <text evidence="1">Belongs to the importin alpha family.</text>
</comment>
<dbReference type="Proteomes" id="UP000887565">
    <property type="component" value="Unplaced"/>
</dbReference>
<dbReference type="InterPro" id="IPR000225">
    <property type="entry name" value="Armadillo"/>
</dbReference>
<evidence type="ECO:0000256" key="3">
    <source>
        <dbReference type="ARBA" id="ARBA00022927"/>
    </source>
</evidence>
<dbReference type="AlphaFoldDB" id="A0A915JGA9"/>
<keyword evidence="4" id="KW-1185">Reference proteome</keyword>
<evidence type="ECO:0000256" key="1">
    <source>
        <dbReference type="ARBA" id="ARBA00010394"/>
    </source>
</evidence>
<evidence type="ECO:0000313" key="5">
    <source>
        <dbReference type="WBParaSite" id="nRc.2.0.1.t24622-RA"/>
    </source>
</evidence>
<dbReference type="InterPro" id="IPR016024">
    <property type="entry name" value="ARM-type_fold"/>
</dbReference>
<dbReference type="InterPro" id="IPR011989">
    <property type="entry name" value="ARM-like"/>
</dbReference>
<name>A0A915JGA9_ROMCU</name>
<proteinExistence type="inferred from homology"/>
<dbReference type="GO" id="GO:0015031">
    <property type="term" value="P:protein transport"/>
    <property type="evidence" value="ECO:0007669"/>
    <property type="project" value="UniProtKB-KW"/>
</dbReference>
<dbReference type="Gene3D" id="1.25.10.10">
    <property type="entry name" value="Leucine-rich Repeat Variant"/>
    <property type="match status" value="1"/>
</dbReference>
<dbReference type="Pfam" id="PF00514">
    <property type="entry name" value="Arm"/>
    <property type="match status" value="1"/>
</dbReference>
<sequence>MIHLLEKGDFLTQKEAAWAVSNVTISGKVEQVAYLVKENVLAPFCQ</sequence>
<evidence type="ECO:0000256" key="2">
    <source>
        <dbReference type="ARBA" id="ARBA00022448"/>
    </source>
</evidence>
<reference evidence="5" key="1">
    <citation type="submission" date="2022-11" db="UniProtKB">
        <authorList>
            <consortium name="WormBaseParasite"/>
        </authorList>
    </citation>
    <scope>IDENTIFICATION</scope>
</reference>
<evidence type="ECO:0000313" key="4">
    <source>
        <dbReference type="Proteomes" id="UP000887565"/>
    </source>
</evidence>
<keyword evidence="3" id="KW-0653">Protein transport</keyword>
<dbReference type="SUPFAM" id="SSF48371">
    <property type="entry name" value="ARM repeat"/>
    <property type="match status" value="1"/>
</dbReference>
<keyword evidence="2" id="KW-0813">Transport</keyword>
<organism evidence="4 5">
    <name type="scientific">Romanomermis culicivorax</name>
    <name type="common">Nematode worm</name>
    <dbReference type="NCBI Taxonomy" id="13658"/>
    <lineage>
        <taxon>Eukaryota</taxon>
        <taxon>Metazoa</taxon>
        <taxon>Ecdysozoa</taxon>
        <taxon>Nematoda</taxon>
        <taxon>Enoplea</taxon>
        <taxon>Dorylaimia</taxon>
        <taxon>Mermithida</taxon>
        <taxon>Mermithoidea</taxon>
        <taxon>Mermithidae</taxon>
        <taxon>Romanomermis</taxon>
    </lineage>
</organism>
<protein>
    <submittedName>
        <fullName evidence="5">Uncharacterized protein</fullName>
    </submittedName>
</protein>
<dbReference type="PANTHER" id="PTHR23316">
    <property type="entry name" value="IMPORTIN ALPHA"/>
    <property type="match status" value="1"/>
</dbReference>